<feature type="domain" description="Thiolase N-terminal" evidence="8">
    <location>
        <begin position="13"/>
        <end position="271"/>
    </location>
</feature>
<dbReference type="EC" id="2.3.1.16" evidence="5"/>
<evidence type="ECO:0000256" key="5">
    <source>
        <dbReference type="ARBA" id="ARBA00024073"/>
    </source>
</evidence>
<name>A0A383R8C8_PAEAL</name>
<dbReference type="GO" id="GO:0005737">
    <property type="term" value="C:cytoplasm"/>
    <property type="evidence" value="ECO:0007669"/>
    <property type="project" value="UniProtKB-ARBA"/>
</dbReference>
<dbReference type="InterPro" id="IPR020617">
    <property type="entry name" value="Thiolase_C"/>
</dbReference>
<evidence type="ECO:0000256" key="3">
    <source>
        <dbReference type="ARBA" id="ARBA00022679"/>
    </source>
</evidence>
<dbReference type="GO" id="GO:0003988">
    <property type="term" value="F:acetyl-CoA C-acyltransferase activity"/>
    <property type="evidence" value="ECO:0007669"/>
    <property type="project" value="UniProtKB-EC"/>
</dbReference>
<dbReference type="NCBIfam" id="TIGR01930">
    <property type="entry name" value="AcCoA-C-Actrans"/>
    <property type="match status" value="1"/>
</dbReference>
<dbReference type="InterPro" id="IPR020615">
    <property type="entry name" value="Thiolase_acyl_enz_int_AS"/>
</dbReference>
<dbReference type="PANTHER" id="PTHR43853">
    <property type="entry name" value="3-KETOACYL-COA THIOLASE, PEROXISOMAL"/>
    <property type="match status" value="1"/>
</dbReference>
<feature type="active site" description="Proton acceptor" evidence="6">
    <location>
        <position position="357"/>
    </location>
</feature>
<dbReference type="Pfam" id="PF00108">
    <property type="entry name" value="Thiolase_N"/>
    <property type="match status" value="1"/>
</dbReference>
<feature type="active site" description="Proton acceptor" evidence="6">
    <location>
        <position position="387"/>
    </location>
</feature>
<dbReference type="PANTHER" id="PTHR43853:SF21">
    <property type="entry name" value="STEROID 3-KETOACYL-COA THIOLASE"/>
    <property type="match status" value="1"/>
</dbReference>
<evidence type="ECO:0000313" key="11">
    <source>
        <dbReference type="Proteomes" id="UP000304148"/>
    </source>
</evidence>
<evidence type="ECO:0000256" key="4">
    <source>
        <dbReference type="ARBA" id="ARBA00023315"/>
    </source>
</evidence>
<accession>A0A383R8C8</accession>
<dbReference type="EMBL" id="LS992241">
    <property type="protein sequence ID" value="SYX82891.1"/>
    <property type="molecule type" value="Genomic_DNA"/>
</dbReference>
<gene>
    <name evidence="10" type="primary">fadA</name>
    <name evidence="10" type="ORF">PBLR_11313</name>
</gene>
<dbReference type="InterPro" id="IPR050215">
    <property type="entry name" value="Thiolase-like_sf_Thiolase"/>
</dbReference>
<comment type="similarity">
    <text evidence="2 7">Belongs to the thiolase-like superfamily. Thiolase family.</text>
</comment>
<organism evidence="10 11">
    <name type="scientific">Paenibacillus alvei</name>
    <name type="common">Bacillus alvei</name>
    <dbReference type="NCBI Taxonomy" id="44250"/>
    <lineage>
        <taxon>Bacteria</taxon>
        <taxon>Bacillati</taxon>
        <taxon>Bacillota</taxon>
        <taxon>Bacilli</taxon>
        <taxon>Bacillales</taxon>
        <taxon>Paenibacillaceae</taxon>
        <taxon>Paenibacillus</taxon>
    </lineage>
</organism>
<dbReference type="CDD" id="cd00751">
    <property type="entry name" value="thiolase"/>
    <property type="match status" value="1"/>
</dbReference>
<protein>
    <recommendedName>
        <fullName evidence="5">acetyl-CoA C-acyltransferase</fullName>
        <ecNumber evidence="5">2.3.1.16</ecNumber>
    </recommendedName>
</protein>
<dbReference type="InterPro" id="IPR020610">
    <property type="entry name" value="Thiolase_AS"/>
</dbReference>
<evidence type="ECO:0000259" key="9">
    <source>
        <dbReference type="Pfam" id="PF02803"/>
    </source>
</evidence>
<dbReference type="InterPro" id="IPR002155">
    <property type="entry name" value="Thiolase"/>
</dbReference>
<dbReference type="GO" id="GO:0006635">
    <property type="term" value="P:fatty acid beta-oxidation"/>
    <property type="evidence" value="ECO:0007669"/>
    <property type="project" value="TreeGrafter"/>
</dbReference>
<feature type="domain" description="Thiolase C-terminal" evidence="9">
    <location>
        <begin position="279"/>
        <end position="399"/>
    </location>
</feature>
<comment type="pathway">
    <text evidence="1">Lipid metabolism.</text>
</comment>
<feature type="active site" description="Acyl-thioester intermediate" evidence="6">
    <location>
        <position position="100"/>
    </location>
</feature>
<dbReference type="InterPro" id="IPR020616">
    <property type="entry name" value="Thiolase_N"/>
</dbReference>
<keyword evidence="3 7" id="KW-0808">Transferase</keyword>
<dbReference type="InterPro" id="IPR020613">
    <property type="entry name" value="Thiolase_CS"/>
</dbReference>
<dbReference type="PROSITE" id="PS00099">
    <property type="entry name" value="THIOLASE_3"/>
    <property type="match status" value="1"/>
</dbReference>
<evidence type="ECO:0000259" key="8">
    <source>
        <dbReference type="Pfam" id="PF00108"/>
    </source>
</evidence>
<dbReference type="Pfam" id="PF02803">
    <property type="entry name" value="Thiolase_C"/>
    <property type="match status" value="1"/>
</dbReference>
<evidence type="ECO:0000256" key="1">
    <source>
        <dbReference type="ARBA" id="ARBA00005189"/>
    </source>
</evidence>
<evidence type="ECO:0000256" key="2">
    <source>
        <dbReference type="ARBA" id="ARBA00010982"/>
    </source>
</evidence>
<dbReference type="GO" id="GO:0010124">
    <property type="term" value="P:phenylacetate catabolic process"/>
    <property type="evidence" value="ECO:0007669"/>
    <property type="project" value="TreeGrafter"/>
</dbReference>
<dbReference type="RefSeq" id="WP_138185089.1">
    <property type="nucleotide sequence ID" value="NZ_LS992241.1"/>
</dbReference>
<evidence type="ECO:0000313" key="10">
    <source>
        <dbReference type="EMBL" id="SYX82891.1"/>
    </source>
</evidence>
<reference evidence="11" key="1">
    <citation type="submission" date="2018-08" db="EMBL/GenBank/DDBJ databases">
        <authorList>
            <person name="Chevrot R."/>
        </authorList>
    </citation>
    <scope>NUCLEOTIDE SEQUENCE [LARGE SCALE GENOMIC DNA]</scope>
</reference>
<evidence type="ECO:0000256" key="7">
    <source>
        <dbReference type="RuleBase" id="RU003557"/>
    </source>
</evidence>
<dbReference type="Gene3D" id="3.40.47.10">
    <property type="match status" value="1"/>
</dbReference>
<sequence>MVADTPAKALKEVVIVAAARTAVGKGKRGALADTRAEDLGRIVIEAVLERAPGLEKHDIDDVILGCAMPEGEQGLNVARTIALYSGLPHTVPGVTINRFCSSGLQAIAYAAERIMTGAADVIIAGGVESMSHVPMTGFKLSPHPVISEERPEVYISMGHTAERVAKQFGITREMQDAYATRSHQRAVQAYADGKFNDEVVTVQAKRTWEEAGGKLKSTTVDFRIDECIRPETNEDTLRKLKPSFAAQGSVTAGNSSPYSDGAAAIMVMSRERAEELGLEPLAVYRSFAVAGVPPEVMGIGPVEAIPKALRLAGITKEEVALYEVNEAFAAQCLAVIQELGLDDSIVNVNGGAIALGHPLGCTGAKLTTSLIYELRRRGGGLGVVSMCIGGGMGAAGVFEVLPPREVNGEDLAIASKDSDED</sequence>
<dbReference type="PROSITE" id="PS00737">
    <property type="entry name" value="THIOLASE_2"/>
    <property type="match status" value="1"/>
</dbReference>
<dbReference type="PROSITE" id="PS00098">
    <property type="entry name" value="THIOLASE_1"/>
    <property type="match status" value="1"/>
</dbReference>
<dbReference type="SUPFAM" id="SSF53901">
    <property type="entry name" value="Thiolase-like"/>
    <property type="match status" value="2"/>
</dbReference>
<dbReference type="InterPro" id="IPR016039">
    <property type="entry name" value="Thiolase-like"/>
</dbReference>
<dbReference type="AlphaFoldDB" id="A0A383R8C8"/>
<evidence type="ECO:0000256" key="6">
    <source>
        <dbReference type="PIRSR" id="PIRSR000429-1"/>
    </source>
</evidence>
<dbReference type="PIRSF" id="PIRSF000429">
    <property type="entry name" value="Ac-CoA_Ac_transf"/>
    <property type="match status" value="1"/>
</dbReference>
<dbReference type="Proteomes" id="UP000304148">
    <property type="component" value="Chromosome"/>
</dbReference>
<keyword evidence="4 7" id="KW-0012">Acyltransferase</keyword>
<proteinExistence type="inferred from homology"/>
<dbReference type="FunFam" id="3.40.47.10:FF:000010">
    <property type="entry name" value="Acetyl-CoA acetyltransferase (Thiolase)"/>
    <property type="match status" value="1"/>
</dbReference>